<dbReference type="PRINTS" id="PR00368">
    <property type="entry name" value="FADPNR"/>
</dbReference>
<evidence type="ECO:0000256" key="1">
    <source>
        <dbReference type="ARBA" id="ARBA00001917"/>
    </source>
</evidence>
<proteinExistence type="inferred from homology"/>
<dbReference type="SUPFAM" id="SSF51395">
    <property type="entry name" value="FMN-linked oxidoreductases"/>
    <property type="match status" value="1"/>
</dbReference>
<dbReference type="Gene3D" id="3.50.50.60">
    <property type="entry name" value="FAD/NAD(P)-binding domain"/>
    <property type="match status" value="1"/>
</dbReference>
<dbReference type="GO" id="GO:0046872">
    <property type="term" value="F:metal ion binding"/>
    <property type="evidence" value="ECO:0007669"/>
    <property type="project" value="UniProtKB-KW"/>
</dbReference>
<dbReference type="GO" id="GO:0008670">
    <property type="term" value="F:2,4-dienoyl-CoA reductase (NADPH) activity"/>
    <property type="evidence" value="ECO:0007669"/>
    <property type="project" value="TreeGrafter"/>
</dbReference>
<dbReference type="InterPro" id="IPR001155">
    <property type="entry name" value="OxRdtase_FMN_N"/>
</dbReference>
<organism evidence="12 13">
    <name type="scientific">Thalassovita taeanensis</name>
    <dbReference type="NCBI Taxonomy" id="657014"/>
    <lineage>
        <taxon>Bacteria</taxon>
        <taxon>Pseudomonadati</taxon>
        <taxon>Pseudomonadota</taxon>
        <taxon>Alphaproteobacteria</taxon>
        <taxon>Rhodobacterales</taxon>
        <taxon>Roseobacteraceae</taxon>
        <taxon>Thalassovita</taxon>
    </lineage>
</organism>
<comment type="similarity">
    <text evidence="3">In the N-terminal section; belongs to the NADH:flavin oxidoreductase/NADH oxidase family.</text>
</comment>
<feature type="domain" description="FAD/NAD(P)-binding" evidence="11">
    <location>
        <begin position="379"/>
        <end position="638"/>
    </location>
</feature>
<dbReference type="CDD" id="cd02930">
    <property type="entry name" value="DCR_FMN"/>
    <property type="match status" value="1"/>
</dbReference>
<dbReference type="GO" id="GO:0033543">
    <property type="term" value="P:fatty acid beta-oxidation, unsaturated, even number, reductase/isomerase pathway"/>
    <property type="evidence" value="ECO:0007669"/>
    <property type="project" value="TreeGrafter"/>
</dbReference>
<dbReference type="STRING" id="657014.SAMN04488092_102437"/>
<dbReference type="Pfam" id="PF07992">
    <property type="entry name" value="Pyr_redox_2"/>
    <property type="match status" value="1"/>
</dbReference>
<evidence type="ECO:0000259" key="10">
    <source>
        <dbReference type="Pfam" id="PF00724"/>
    </source>
</evidence>
<evidence type="ECO:0000259" key="11">
    <source>
        <dbReference type="Pfam" id="PF07992"/>
    </source>
</evidence>
<keyword evidence="7" id="KW-0560">Oxidoreductase</keyword>
<dbReference type="AlphaFoldDB" id="A0A1H9BA85"/>
<dbReference type="InterPro" id="IPR051793">
    <property type="entry name" value="NADH:flavin_oxidoreductase"/>
</dbReference>
<evidence type="ECO:0000256" key="7">
    <source>
        <dbReference type="ARBA" id="ARBA00023002"/>
    </source>
</evidence>
<evidence type="ECO:0000313" key="13">
    <source>
        <dbReference type="Proteomes" id="UP000198634"/>
    </source>
</evidence>
<evidence type="ECO:0000313" key="12">
    <source>
        <dbReference type="EMBL" id="SEP85932.1"/>
    </source>
</evidence>
<dbReference type="PANTHER" id="PTHR42917">
    <property type="entry name" value="2,4-DIENOYL-COA REDUCTASE"/>
    <property type="match status" value="1"/>
</dbReference>
<gene>
    <name evidence="12" type="ORF">SAMN04488092_102437</name>
</gene>
<comment type="cofactor">
    <cofactor evidence="2">
        <name>[4Fe-4S] cluster</name>
        <dbReference type="ChEBI" id="CHEBI:49883"/>
    </cofactor>
</comment>
<dbReference type="RefSeq" id="WP_090268638.1">
    <property type="nucleotide sequence ID" value="NZ_FOEP01000002.1"/>
</dbReference>
<dbReference type="Proteomes" id="UP000198634">
    <property type="component" value="Unassembled WGS sequence"/>
</dbReference>
<name>A0A1H9BA85_9RHOB</name>
<dbReference type="Gene3D" id="3.20.20.70">
    <property type="entry name" value="Aldolase class I"/>
    <property type="match status" value="1"/>
</dbReference>
<evidence type="ECO:0000256" key="9">
    <source>
        <dbReference type="ARBA" id="ARBA00023014"/>
    </source>
</evidence>
<feature type="domain" description="NADH:flavin oxidoreductase/NADH oxidase N-terminal" evidence="10">
    <location>
        <begin position="10"/>
        <end position="334"/>
    </location>
</feature>
<dbReference type="PANTHER" id="PTHR42917:SF2">
    <property type="entry name" value="2,4-DIENOYL-COA REDUCTASE [(2E)-ENOYL-COA-PRODUCING]"/>
    <property type="match status" value="1"/>
</dbReference>
<dbReference type="SUPFAM" id="SSF51905">
    <property type="entry name" value="FAD/NAD(P)-binding domain"/>
    <property type="match status" value="1"/>
</dbReference>
<dbReference type="InterPro" id="IPR023753">
    <property type="entry name" value="FAD/NAD-binding_dom"/>
</dbReference>
<dbReference type="GO" id="GO:0051536">
    <property type="term" value="F:iron-sulfur cluster binding"/>
    <property type="evidence" value="ECO:0007669"/>
    <property type="project" value="UniProtKB-KW"/>
</dbReference>
<dbReference type="PRINTS" id="PR00411">
    <property type="entry name" value="PNDRDTASEI"/>
</dbReference>
<evidence type="ECO:0000256" key="2">
    <source>
        <dbReference type="ARBA" id="ARBA00001966"/>
    </source>
</evidence>
<dbReference type="GO" id="GO:0010181">
    <property type="term" value="F:FMN binding"/>
    <property type="evidence" value="ECO:0007669"/>
    <property type="project" value="InterPro"/>
</dbReference>
<dbReference type="Pfam" id="PF00724">
    <property type="entry name" value="Oxidored_FMN"/>
    <property type="match status" value="1"/>
</dbReference>
<reference evidence="12 13" key="1">
    <citation type="submission" date="2016-10" db="EMBL/GenBank/DDBJ databases">
        <authorList>
            <person name="de Groot N.N."/>
        </authorList>
    </citation>
    <scope>NUCLEOTIDE SEQUENCE [LARGE SCALE GENOMIC DNA]</scope>
    <source>
        <strain evidence="12 13">DSM 22007</strain>
    </source>
</reference>
<accession>A0A1H9BA85</accession>
<keyword evidence="6" id="KW-0479">Metal-binding</keyword>
<keyword evidence="8" id="KW-0408">Iron</keyword>
<dbReference type="InterPro" id="IPR013785">
    <property type="entry name" value="Aldolase_TIM"/>
</dbReference>
<evidence type="ECO:0000256" key="3">
    <source>
        <dbReference type="ARBA" id="ARBA00011048"/>
    </source>
</evidence>
<dbReference type="InterPro" id="IPR036188">
    <property type="entry name" value="FAD/NAD-bd_sf"/>
</dbReference>
<evidence type="ECO:0000256" key="5">
    <source>
        <dbReference type="ARBA" id="ARBA00022643"/>
    </source>
</evidence>
<keyword evidence="13" id="KW-1185">Reference proteome</keyword>
<dbReference type="Gene3D" id="3.40.50.720">
    <property type="entry name" value="NAD(P)-binding Rossmann-like Domain"/>
    <property type="match status" value="1"/>
</dbReference>
<dbReference type="OrthoDB" id="9784632at2"/>
<keyword evidence="4" id="KW-0285">Flavoprotein</keyword>
<evidence type="ECO:0000256" key="4">
    <source>
        <dbReference type="ARBA" id="ARBA00022630"/>
    </source>
</evidence>
<comment type="cofactor">
    <cofactor evidence="1">
        <name>FMN</name>
        <dbReference type="ChEBI" id="CHEBI:58210"/>
    </cofactor>
</comment>
<dbReference type="EMBL" id="FOEP01000002">
    <property type="protein sequence ID" value="SEP85932.1"/>
    <property type="molecule type" value="Genomic_DNA"/>
</dbReference>
<keyword evidence="5" id="KW-0288">FMN</keyword>
<evidence type="ECO:0000256" key="6">
    <source>
        <dbReference type="ARBA" id="ARBA00022723"/>
    </source>
</evidence>
<evidence type="ECO:0000256" key="8">
    <source>
        <dbReference type="ARBA" id="ARBA00023004"/>
    </source>
</evidence>
<sequence length="677" mass="72652">MTAAPHYPALFSPLDIGVTRLKNRILMGSMHTGLEEAEGGFERMAEFYAERARGGVGLIITGGIFPNHEGGRGSKLSTVQEVAQHRVVTSAVHAADPDVKICMQILHMGALADTPDLVAPSAVKSRISKRVPHALDEAGIQKQLDDFENCALKAKEAGYDGVEIIGSAGYLLSAFLVEKTNQRTDAWGGPFENRMRFVLEVVRRVRAAVGDDFVLIFRIAAMDMLQDGMSWDEVVTLAKAVEAAGVTIVSTHFCWHESFVPTIATMVPRAAFAVVTGRLRKQLSIPVITSNRINMPDVAEDVLNCGDADIISMARPMLADADFARKAREGRADEINTCIACNQACLDHAFTGQEVSCLVNPRACHETVLRYEPAAVPKRIAVVGAGPAGLSFADVAAQRGHKVTLFDAGSEIGGQFNLAKRVPGKEEFYETLRYFARMIELRDVDLRLNTRVSAEMLRAGGYDQIVIATGIVPRTPDIDGIGHPKAISYVDAITGAKPVGQKVAIIGAGGIGFDVAELITHQGKSSALDIDLFAKEWGVDFANHPRGGVSGVEPVVPTNGREVVLLQRKESPVGAGLGRTTGWTHRLSLQRRGVEMMNGVTYLGLDDDGLKIAVGGAPRVLDVDTVIVCAGQTPLRGLFDELADTDVLVWLIGGAFEAAELDAKKAINQACFLAAEV</sequence>
<keyword evidence="9" id="KW-0411">Iron-sulfur</keyword>
<protein>
    <submittedName>
        <fullName evidence="12">2,4-dienoyl-CoA reductase (NADPH2)</fullName>
    </submittedName>
</protein>
<dbReference type="SUPFAM" id="SSF51971">
    <property type="entry name" value="Nucleotide-binding domain"/>
    <property type="match status" value="1"/>
</dbReference>